<keyword evidence="1" id="KW-0238">DNA-binding</keyword>
<keyword evidence="5" id="KW-1185">Reference proteome</keyword>
<dbReference type="CDD" id="cd00084">
    <property type="entry name" value="HMG-box_SF"/>
    <property type="match status" value="1"/>
</dbReference>
<dbReference type="SMART" id="SM00398">
    <property type="entry name" value="HMG"/>
    <property type="match status" value="2"/>
</dbReference>
<dbReference type="EMBL" id="CCKQ01017616">
    <property type="protein sequence ID" value="CDW89516.1"/>
    <property type="molecule type" value="Genomic_DNA"/>
</dbReference>
<evidence type="ECO:0000313" key="5">
    <source>
        <dbReference type="Proteomes" id="UP000039865"/>
    </source>
</evidence>
<name>A0A078B5N3_STYLE</name>
<dbReference type="OrthoDB" id="1919336at2759"/>
<feature type="domain" description="HMG box" evidence="3">
    <location>
        <begin position="82"/>
        <end position="150"/>
    </location>
</feature>
<feature type="region of interest" description="Disordered" evidence="2">
    <location>
        <begin position="215"/>
        <end position="242"/>
    </location>
</feature>
<dbReference type="Pfam" id="PF00505">
    <property type="entry name" value="HMG_box"/>
    <property type="match status" value="2"/>
</dbReference>
<evidence type="ECO:0000256" key="1">
    <source>
        <dbReference type="PROSITE-ProRule" id="PRU00267"/>
    </source>
</evidence>
<dbReference type="SUPFAM" id="SSF47095">
    <property type="entry name" value="HMG-box"/>
    <property type="match status" value="2"/>
</dbReference>
<sequence>MILVNKIFKFKTKIKQNKIKIKRCKNQMKELKYQEDFEQMSDKLYQKPLKQLINEKKHFGKSVKDICRNVDQRCYMNEKNKKHRIVSPYHRFASAILPQLKLDKPGLEFTEYTPIIAKRWGEMTADEKLQYQDQDTQFKTQKELQQKRQDEMFEAMRQKELKYQQQKEEQANQEQVTLDGYVYYAEIERGELKKNYPKMRVAEIIQKVNEKWEKMSDKQKQHYDREAYKFKNKAKRSKYQEF</sequence>
<dbReference type="InParanoid" id="A0A078B5N3"/>
<dbReference type="PROSITE" id="PS50118">
    <property type="entry name" value="HMG_BOX_2"/>
    <property type="match status" value="2"/>
</dbReference>
<dbReference type="InterPro" id="IPR009071">
    <property type="entry name" value="HMG_box_dom"/>
</dbReference>
<dbReference type="PRINTS" id="PR00886">
    <property type="entry name" value="HIGHMOBLTY12"/>
</dbReference>
<organism evidence="4 5">
    <name type="scientific">Stylonychia lemnae</name>
    <name type="common">Ciliate</name>
    <dbReference type="NCBI Taxonomy" id="5949"/>
    <lineage>
        <taxon>Eukaryota</taxon>
        <taxon>Sar</taxon>
        <taxon>Alveolata</taxon>
        <taxon>Ciliophora</taxon>
        <taxon>Intramacronucleata</taxon>
        <taxon>Spirotrichea</taxon>
        <taxon>Stichotrichia</taxon>
        <taxon>Sporadotrichida</taxon>
        <taxon>Oxytrichidae</taxon>
        <taxon>Stylonychinae</taxon>
        <taxon>Stylonychia</taxon>
    </lineage>
</organism>
<dbReference type="InterPro" id="IPR036910">
    <property type="entry name" value="HMG_box_dom_sf"/>
</dbReference>
<dbReference type="GO" id="GO:0005634">
    <property type="term" value="C:nucleus"/>
    <property type="evidence" value="ECO:0007669"/>
    <property type="project" value="UniProtKB-UniRule"/>
</dbReference>
<keyword evidence="1" id="KW-0539">Nucleus</keyword>
<dbReference type="Proteomes" id="UP000039865">
    <property type="component" value="Unassembled WGS sequence"/>
</dbReference>
<feature type="DNA-binding region" description="HMG box" evidence="1">
    <location>
        <begin position="174"/>
        <end position="242"/>
    </location>
</feature>
<gene>
    <name evidence="4" type="primary">Contig5253.g5630</name>
    <name evidence="4" type="ORF">STYLEM_18649</name>
</gene>
<reference evidence="4 5" key="1">
    <citation type="submission" date="2014-06" db="EMBL/GenBank/DDBJ databases">
        <authorList>
            <person name="Swart Estienne"/>
        </authorList>
    </citation>
    <scope>NUCLEOTIDE SEQUENCE [LARGE SCALE GENOMIC DNA]</scope>
    <source>
        <strain evidence="4 5">130c</strain>
    </source>
</reference>
<evidence type="ECO:0000313" key="4">
    <source>
        <dbReference type="EMBL" id="CDW89516.1"/>
    </source>
</evidence>
<evidence type="ECO:0000256" key="2">
    <source>
        <dbReference type="SAM" id="MobiDB-lite"/>
    </source>
</evidence>
<feature type="compositionally biased region" description="Basic residues" evidence="2">
    <location>
        <begin position="230"/>
        <end position="242"/>
    </location>
</feature>
<feature type="DNA-binding region" description="HMG box" evidence="1">
    <location>
        <begin position="82"/>
        <end position="150"/>
    </location>
</feature>
<accession>A0A078B5N3</accession>
<feature type="domain" description="HMG box" evidence="3">
    <location>
        <begin position="174"/>
        <end position="242"/>
    </location>
</feature>
<dbReference type="AlphaFoldDB" id="A0A078B5N3"/>
<dbReference type="Gene3D" id="1.10.30.10">
    <property type="entry name" value="High mobility group box domain"/>
    <property type="match status" value="2"/>
</dbReference>
<dbReference type="GO" id="GO:0003677">
    <property type="term" value="F:DNA binding"/>
    <property type="evidence" value="ECO:0007669"/>
    <property type="project" value="UniProtKB-UniRule"/>
</dbReference>
<feature type="compositionally biased region" description="Basic and acidic residues" evidence="2">
    <location>
        <begin position="215"/>
        <end position="229"/>
    </location>
</feature>
<proteinExistence type="predicted"/>
<protein>
    <recommendedName>
        <fullName evidence="3">HMG box domain-containing protein</fullName>
    </recommendedName>
</protein>
<evidence type="ECO:0000259" key="3">
    <source>
        <dbReference type="PROSITE" id="PS50118"/>
    </source>
</evidence>